<dbReference type="InterPro" id="IPR036034">
    <property type="entry name" value="PDZ_sf"/>
</dbReference>
<evidence type="ECO:0000256" key="9">
    <source>
        <dbReference type="PIRSR" id="PIRSR611782-1"/>
    </source>
</evidence>
<dbReference type="CDD" id="cd10839">
    <property type="entry name" value="cpPDZ1_DegP-like"/>
    <property type="match status" value="1"/>
</dbReference>
<evidence type="ECO:0000313" key="13">
    <source>
        <dbReference type="Proteomes" id="UP000053467"/>
    </source>
</evidence>
<dbReference type="Gene3D" id="2.40.10.120">
    <property type="match status" value="1"/>
</dbReference>
<keyword evidence="6" id="KW-0574">Periplasm</keyword>
<dbReference type="InterPro" id="IPR001478">
    <property type="entry name" value="PDZ"/>
</dbReference>
<dbReference type="Pfam" id="PF13365">
    <property type="entry name" value="Trypsin_2"/>
    <property type="match status" value="1"/>
</dbReference>
<dbReference type="SUPFAM" id="SSF50156">
    <property type="entry name" value="PDZ domain-like"/>
    <property type="match status" value="2"/>
</dbReference>
<dbReference type="GO" id="GO:0042597">
    <property type="term" value="C:periplasmic space"/>
    <property type="evidence" value="ECO:0007669"/>
    <property type="project" value="UniProtKB-SubCell"/>
</dbReference>
<evidence type="ECO:0000256" key="10">
    <source>
        <dbReference type="PIRSR" id="PIRSR611782-2"/>
    </source>
</evidence>
<dbReference type="EMBL" id="LGGX01000031">
    <property type="protein sequence ID" value="KUK86047.1"/>
    <property type="molecule type" value="Genomic_DNA"/>
</dbReference>
<feature type="domain" description="PDZ" evidence="11">
    <location>
        <begin position="263"/>
        <end position="354"/>
    </location>
</feature>
<evidence type="ECO:0000256" key="5">
    <source>
        <dbReference type="ARBA" id="ARBA00022737"/>
    </source>
</evidence>
<feature type="binding site" evidence="10">
    <location>
        <position position="145"/>
    </location>
    <ligand>
        <name>substrate</name>
    </ligand>
</feature>
<evidence type="ECO:0000256" key="3">
    <source>
        <dbReference type="ARBA" id="ARBA00022670"/>
    </source>
</evidence>
<dbReference type="FunFam" id="2.40.10.10:FF:000001">
    <property type="entry name" value="Periplasmic serine protease DegS"/>
    <property type="match status" value="1"/>
</dbReference>
<dbReference type="InterPro" id="IPR011782">
    <property type="entry name" value="Pept_S1C_Do"/>
</dbReference>
<dbReference type="PRINTS" id="PR00834">
    <property type="entry name" value="PROTEASES2C"/>
</dbReference>
<dbReference type="GO" id="GO:0004252">
    <property type="term" value="F:serine-type endopeptidase activity"/>
    <property type="evidence" value="ECO:0007669"/>
    <property type="project" value="InterPro"/>
</dbReference>
<feature type="active site" description="Charge relay system" evidence="9">
    <location>
        <position position="145"/>
    </location>
</feature>
<comment type="similarity">
    <text evidence="2">Belongs to the peptidase S1C family.</text>
</comment>
<dbReference type="InterPro" id="IPR041489">
    <property type="entry name" value="PDZ_6"/>
</dbReference>
<feature type="binding site" evidence="10">
    <location>
        <begin position="220"/>
        <end position="222"/>
    </location>
    <ligand>
        <name>substrate</name>
    </ligand>
</feature>
<comment type="subcellular location">
    <subcellularLocation>
        <location evidence="1">Periplasm</location>
    </subcellularLocation>
</comment>
<dbReference type="InterPro" id="IPR051201">
    <property type="entry name" value="Chloro_Bact_Ser_Proteases"/>
</dbReference>
<evidence type="ECO:0000256" key="2">
    <source>
        <dbReference type="ARBA" id="ARBA00010541"/>
    </source>
</evidence>
<dbReference type="Proteomes" id="UP000053467">
    <property type="component" value="Unassembled WGS sequence"/>
</dbReference>
<dbReference type="InterPro" id="IPR009003">
    <property type="entry name" value="Peptidase_S1_PA"/>
</dbReference>
<evidence type="ECO:0000313" key="12">
    <source>
        <dbReference type="EMBL" id="KUK86047.1"/>
    </source>
</evidence>
<keyword evidence="3 12" id="KW-0645">Protease</keyword>
<evidence type="ECO:0000256" key="4">
    <source>
        <dbReference type="ARBA" id="ARBA00022729"/>
    </source>
</evidence>
<evidence type="ECO:0000256" key="1">
    <source>
        <dbReference type="ARBA" id="ARBA00004418"/>
    </source>
</evidence>
<feature type="active site" description="Charge relay system" evidence="9">
    <location>
        <position position="222"/>
    </location>
</feature>
<dbReference type="Gene3D" id="2.30.42.10">
    <property type="match status" value="2"/>
</dbReference>
<keyword evidence="8" id="KW-0720">Serine protease</keyword>
<reference evidence="13" key="1">
    <citation type="journal article" date="2015" name="MBio">
        <title>Genome-Resolved Metagenomic Analysis Reveals Roles for Candidate Phyla and Other Microbial Community Members in Biogeochemical Transformations in Oil Reservoirs.</title>
        <authorList>
            <person name="Hu P."/>
            <person name="Tom L."/>
            <person name="Singh A."/>
            <person name="Thomas B.C."/>
            <person name="Baker B.J."/>
            <person name="Piceno Y.M."/>
            <person name="Andersen G.L."/>
            <person name="Banfield J.F."/>
        </authorList>
    </citation>
    <scope>NUCLEOTIDE SEQUENCE [LARGE SCALE GENOMIC DNA]</scope>
</reference>
<dbReference type="GO" id="GO:0006508">
    <property type="term" value="P:proteolysis"/>
    <property type="evidence" value="ECO:0007669"/>
    <property type="project" value="UniProtKB-KW"/>
</dbReference>
<dbReference type="Pfam" id="PF13180">
    <property type="entry name" value="PDZ_2"/>
    <property type="match status" value="1"/>
</dbReference>
<feature type="binding site" evidence="10">
    <location>
        <position position="115"/>
    </location>
    <ligand>
        <name>substrate</name>
    </ligand>
</feature>
<organism evidence="12 13">
    <name type="scientific">candidate division TA06 bacterium 34_109</name>
    <dbReference type="NCBI Taxonomy" id="1635277"/>
    <lineage>
        <taxon>Bacteria</taxon>
        <taxon>Bacteria division TA06</taxon>
    </lineage>
</organism>
<comment type="caution">
    <text evidence="12">The sequence shown here is derived from an EMBL/GenBank/DDBJ whole genome shotgun (WGS) entry which is preliminary data.</text>
</comment>
<evidence type="ECO:0000256" key="6">
    <source>
        <dbReference type="ARBA" id="ARBA00022764"/>
    </source>
</evidence>
<evidence type="ECO:0000256" key="8">
    <source>
        <dbReference type="ARBA" id="ARBA00022825"/>
    </source>
</evidence>
<name>A0A117M5W8_UNCT6</name>
<keyword evidence="7" id="KW-0378">Hydrolase</keyword>
<proteinExistence type="inferred from homology"/>
<dbReference type="PANTHER" id="PTHR43343:SF3">
    <property type="entry name" value="PROTEASE DO-LIKE 8, CHLOROPLASTIC"/>
    <property type="match status" value="1"/>
</dbReference>
<keyword evidence="4" id="KW-0732">Signal</keyword>
<feature type="active site" description="Charge relay system" evidence="9">
    <location>
        <position position="115"/>
    </location>
</feature>
<dbReference type="SUPFAM" id="SSF50494">
    <property type="entry name" value="Trypsin-like serine proteases"/>
    <property type="match status" value="1"/>
</dbReference>
<dbReference type="CDD" id="cd06779">
    <property type="entry name" value="cpPDZ_Deg_HtrA-like"/>
    <property type="match status" value="1"/>
</dbReference>
<dbReference type="NCBIfam" id="TIGR02037">
    <property type="entry name" value="degP_htrA_DO"/>
    <property type="match status" value="1"/>
</dbReference>
<dbReference type="AlphaFoldDB" id="A0A117M5W8"/>
<protein>
    <submittedName>
        <fullName evidence="12">Periplasmic serine protease, Do/DeqQ family</fullName>
    </submittedName>
</protein>
<keyword evidence="5" id="KW-0677">Repeat</keyword>
<evidence type="ECO:0000259" key="11">
    <source>
        <dbReference type="PROSITE" id="PS50106"/>
    </source>
</evidence>
<dbReference type="SMART" id="SM00228">
    <property type="entry name" value="PDZ"/>
    <property type="match status" value="2"/>
</dbReference>
<evidence type="ECO:0000256" key="7">
    <source>
        <dbReference type="ARBA" id="ARBA00022801"/>
    </source>
</evidence>
<dbReference type="Pfam" id="PF17820">
    <property type="entry name" value="PDZ_6"/>
    <property type="match status" value="1"/>
</dbReference>
<accession>A0A117M5W8</accession>
<gene>
    <name evidence="12" type="ORF">XE03_1749</name>
</gene>
<dbReference type="InterPro" id="IPR001940">
    <property type="entry name" value="Peptidase_S1C"/>
</dbReference>
<dbReference type="PROSITE" id="PS50106">
    <property type="entry name" value="PDZ"/>
    <property type="match status" value="2"/>
</dbReference>
<dbReference type="PANTHER" id="PTHR43343">
    <property type="entry name" value="PEPTIDASE S12"/>
    <property type="match status" value="1"/>
</dbReference>
<sequence>MFNICFSKKQKIALTMLILAFVFLSTFQISVFSAGEQATLKSLSDDIAKIAESVGPAVVNIDVVRYVQTTPFAFNDPIFEWFFEQHEEFRRRIPQKGAGSGFIVDKEGYILTNEHVVHGAEEIKVTLSDGRSFNGKVIGSDITTDMAIVKIEANNLPVAKLGDSDELRVGEIVIAIGNPYGLEKTVTMGVVSAKGRNISAGSDDREYRNLIQTDTAINPGNSGGPLLNTNGEVVGINTAIIPYAQGIGFAIPVNIAKRNLNDLITLGKVRRAWLGVYIQEVTPEIAQQFSLDKAEGVLIGDVVEGSPAEKAGLSRGDIILSVNGKEVKNPQELQDTIRDLKIGDKATLKVKRNGKELSVVVNLGEMPTEEDQVTKETKEKVFSEQTGISVEKVTPEIAQEVGLPWVKGLIITDVIPGSSADNMGLRSGDVILEVNRKEVSSVEEWESIISDLRPGDTLLLLVFRSNHTYYVPIKIAELE</sequence>
<feature type="domain" description="PDZ" evidence="11">
    <location>
        <begin position="387"/>
        <end position="466"/>
    </location>
</feature>